<keyword evidence="2" id="KW-0732">Signal</keyword>
<evidence type="ECO:0000313" key="4">
    <source>
        <dbReference type="Proteomes" id="UP000015423"/>
    </source>
</evidence>
<evidence type="ECO:0000313" key="3">
    <source>
        <dbReference type="EMBL" id="AGS72482.1"/>
    </source>
</evidence>
<dbReference type="KEGG" id="sci:B446_28380"/>
<feature type="signal peptide" evidence="2">
    <location>
        <begin position="1"/>
        <end position="25"/>
    </location>
</feature>
<accession>S5VPI1</accession>
<reference evidence="3 4" key="2">
    <citation type="journal article" date="2013" name="J. Biotechnol.">
        <title>Complete genome sequence of the kirromycin producer Streptomyces collinus Tu 365 consisting of a linear chromosome and two linear plasmids.</title>
        <authorList>
            <person name="Ruckert C."/>
            <person name="Szczepanowski R."/>
            <person name="Albersmeier A."/>
            <person name="Goesmann A."/>
            <person name="Iftime D."/>
            <person name="Musiol E.M."/>
            <person name="Blin K."/>
            <person name="Wohlleben W."/>
            <person name="Puhler A."/>
            <person name="Kalinowski J."/>
            <person name="Weber T."/>
        </authorList>
    </citation>
    <scope>NUCLEOTIDE SEQUENCE [LARGE SCALE GENOMIC DNA]</scope>
    <source>
        <strain evidence="4">DSM 40733 / Tue 365</strain>
    </source>
</reference>
<proteinExistence type="predicted"/>
<feature type="region of interest" description="Disordered" evidence="1">
    <location>
        <begin position="54"/>
        <end position="112"/>
    </location>
</feature>
<dbReference type="HOGENOM" id="CLU_152604_0_0_11"/>
<dbReference type="Proteomes" id="UP000015423">
    <property type="component" value="Chromosome"/>
</dbReference>
<evidence type="ECO:0008006" key="5">
    <source>
        <dbReference type="Google" id="ProtNLM"/>
    </source>
</evidence>
<dbReference type="AlphaFoldDB" id="S5VPI1"/>
<feature type="compositionally biased region" description="Low complexity" evidence="1">
    <location>
        <begin position="84"/>
        <end position="98"/>
    </location>
</feature>
<feature type="compositionally biased region" description="Basic residues" evidence="1">
    <location>
        <begin position="99"/>
        <end position="108"/>
    </location>
</feature>
<dbReference type="EMBL" id="CP006259">
    <property type="protein sequence ID" value="AGS72482.1"/>
    <property type="molecule type" value="Genomic_DNA"/>
</dbReference>
<reference evidence="4" key="1">
    <citation type="submission" date="2012-10" db="EMBL/GenBank/DDBJ databases">
        <title>The complete genome sequence of Streptomyces collinus Tu 365.</title>
        <authorList>
            <person name="Ruckert C."/>
            <person name="Szczepanowski R."/>
            <person name="Goesmann A."/>
            <person name="Pross E.K."/>
            <person name="Musiol E.M."/>
            <person name="Blin K."/>
            <person name="Wohlleben W."/>
            <person name="Puhler A."/>
            <person name="Weber T."/>
            <person name="Kalinowski J."/>
        </authorList>
    </citation>
    <scope>NUCLEOTIDE SEQUENCE [LARGE SCALE GENOMIC DNA]</scope>
    <source>
        <strain evidence="4">DSM 40733 / Tue 365</strain>
    </source>
</reference>
<organism evidence="3 4">
    <name type="scientific">Streptomyces collinus (strain DSM 40733 / Tue 365)</name>
    <dbReference type="NCBI Taxonomy" id="1214242"/>
    <lineage>
        <taxon>Bacteria</taxon>
        <taxon>Bacillati</taxon>
        <taxon>Actinomycetota</taxon>
        <taxon>Actinomycetes</taxon>
        <taxon>Kitasatosporales</taxon>
        <taxon>Streptomycetaceae</taxon>
        <taxon>Streptomyces</taxon>
    </lineage>
</organism>
<gene>
    <name evidence="3" type="ORF">B446_28380</name>
</gene>
<dbReference type="STRING" id="1214242.B446_28380"/>
<feature type="chain" id="PRO_5004541752" description="Secreted protein" evidence="2">
    <location>
        <begin position="26"/>
        <end position="120"/>
    </location>
</feature>
<name>S5VPI1_STRC3</name>
<evidence type="ECO:0000256" key="1">
    <source>
        <dbReference type="SAM" id="MobiDB-lite"/>
    </source>
</evidence>
<evidence type="ECO:0000256" key="2">
    <source>
        <dbReference type="SAM" id="SignalP"/>
    </source>
</evidence>
<keyword evidence="4" id="KW-1185">Reference proteome</keyword>
<sequence>MFRGRTARALLFLFAATLLALPLFAVDGSFAPAHTLSEARAKAAAAPFAEQVCHPGHAPTGVPHTHDRRRGRPCGPAPERPLIPRRSAAPRPAGAAGAPHHRTTRSSRAHSTAALQVFRC</sequence>
<protein>
    <recommendedName>
        <fullName evidence="5">Secreted protein</fullName>
    </recommendedName>
</protein>